<proteinExistence type="predicted"/>
<sequence length="132" mass="15406">MVHLPVHLAIEAKIAGPIHHRWMYPVERWLYFLKSLIVNRACPEGCIAEGYIANECMTLCSRYMHKVETRFNWPERNYDGVLEQLNGGLSIFSQPRRTLGAKVPCELEVDELEQAHIYILKNCDEVIPYLKY</sequence>
<dbReference type="InterPro" id="IPR025452">
    <property type="entry name" value="DUF4218"/>
</dbReference>
<reference evidence="2 3" key="1">
    <citation type="journal article" date="2021" name="bioRxiv">
        <title>Chromosome-scale and haplotype-resolved genome assembly of a tetraploid potato cultivar.</title>
        <authorList>
            <person name="Sun H."/>
            <person name="Jiao W.-B."/>
            <person name="Krause K."/>
            <person name="Campoy J.A."/>
            <person name="Goel M."/>
            <person name="Folz-Donahue K."/>
            <person name="Kukat C."/>
            <person name="Huettel B."/>
            <person name="Schneeberger K."/>
        </authorList>
    </citation>
    <scope>NUCLEOTIDE SEQUENCE [LARGE SCALE GENOMIC DNA]</scope>
    <source>
        <strain evidence="2">SolTubOtavaFocal</strain>
        <tissue evidence="2">Leaves</tissue>
    </source>
</reference>
<keyword evidence="3" id="KW-1185">Reference proteome</keyword>
<dbReference type="Pfam" id="PF13960">
    <property type="entry name" value="DUF4218"/>
    <property type="match status" value="1"/>
</dbReference>
<dbReference type="EMBL" id="JAIVGD010000001">
    <property type="protein sequence ID" value="KAH0781856.1"/>
    <property type="molecule type" value="Genomic_DNA"/>
</dbReference>
<evidence type="ECO:0000259" key="1">
    <source>
        <dbReference type="Pfam" id="PF13960"/>
    </source>
</evidence>
<evidence type="ECO:0000313" key="3">
    <source>
        <dbReference type="Proteomes" id="UP000826656"/>
    </source>
</evidence>
<comment type="caution">
    <text evidence="2">The sequence shown here is derived from an EMBL/GenBank/DDBJ whole genome shotgun (WGS) entry which is preliminary data.</text>
</comment>
<accession>A0ABQ7WMB6</accession>
<protein>
    <recommendedName>
        <fullName evidence="1">DUF4218 domain-containing protein</fullName>
    </recommendedName>
</protein>
<feature type="domain" description="DUF4218" evidence="1">
    <location>
        <begin position="1"/>
        <end position="77"/>
    </location>
</feature>
<dbReference type="PANTHER" id="PTHR48451:SF1">
    <property type="entry name" value="DUF4218 DOMAIN-CONTAINING PROTEIN"/>
    <property type="match status" value="1"/>
</dbReference>
<name>A0ABQ7WMB6_SOLTU</name>
<organism evidence="2 3">
    <name type="scientific">Solanum tuberosum</name>
    <name type="common">Potato</name>
    <dbReference type="NCBI Taxonomy" id="4113"/>
    <lineage>
        <taxon>Eukaryota</taxon>
        <taxon>Viridiplantae</taxon>
        <taxon>Streptophyta</taxon>
        <taxon>Embryophyta</taxon>
        <taxon>Tracheophyta</taxon>
        <taxon>Spermatophyta</taxon>
        <taxon>Magnoliopsida</taxon>
        <taxon>eudicotyledons</taxon>
        <taxon>Gunneridae</taxon>
        <taxon>Pentapetalae</taxon>
        <taxon>asterids</taxon>
        <taxon>lamiids</taxon>
        <taxon>Solanales</taxon>
        <taxon>Solanaceae</taxon>
        <taxon>Solanoideae</taxon>
        <taxon>Solaneae</taxon>
        <taxon>Solanum</taxon>
    </lineage>
</organism>
<dbReference type="PANTHER" id="PTHR48451">
    <property type="entry name" value="DUF4218 DOMAIN-CONTAINING PROTEIN"/>
    <property type="match status" value="1"/>
</dbReference>
<dbReference type="Proteomes" id="UP000826656">
    <property type="component" value="Unassembled WGS sequence"/>
</dbReference>
<evidence type="ECO:0000313" key="2">
    <source>
        <dbReference type="EMBL" id="KAH0781856.1"/>
    </source>
</evidence>
<gene>
    <name evidence="2" type="ORF">KY290_001454</name>
</gene>